<protein>
    <submittedName>
        <fullName evidence="1">Uncharacterized protein</fullName>
    </submittedName>
</protein>
<organism evidence="1 2">
    <name type="scientific">Meganyctiphanes norvegica</name>
    <name type="common">Northern krill</name>
    <name type="synonym">Thysanopoda norvegica</name>
    <dbReference type="NCBI Taxonomy" id="48144"/>
    <lineage>
        <taxon>Eukaryota</taxon>
        <taxon>Metazoa</taxon>
        <taxon>Ecdysozoa</taxon>
        <taxon>Arthropoda</taxon>
        <taxon>Crustacea</taxon>
        <taxon>Multicrustacea</taxon>
        <taxon>Malacostraca</taxon>
        <taxon>Eumalacostraca</taxon>
        <taxon>Eucarida</taxon>
        <taxon>Euphausiacea</taxon>
        <taxon>Euphausiidae</taxon>
        <taxon>Meganyctiphanes</taxon>
    </lineage>
</organism>
<accession>A0AAV2SMU5</accession>
<dbReference type="Proteomes" id="UP001497623">
    <property type="component" value="Unassembled WGS sequence"/>
</dbReference>
<dbReference type="EMBL" id="CAXKWB010085980">
    <property type="protein sequence ID" value="CAL4210630.1"/>
    <property type="molecule type" value="Genomic_DNA"/>
</dbReference>
<comment type="caution">
    <text evidence="1">The sequence shown here is derived from an EMBL/GenBank/DDBJ whole genome shotgun (WGS) entry which is preliminary data.</text>
</comment>
<name>A0AAV2SMU5_MEGNR</name>
<proteinExistence type="predicted"/>
<dbReference type="AlphaFoldDB" id="A0AAV2SMU5"/>
<sequence length="122" mass="13910">MHFVNYGDKMGVDGIPRSRPGLKDDFFWPFAQKTLSDLVVSTVQKAYCFSDLDPPDKIGPHQFLKLVASYRFKHYSHSPLGESWLSKMMGSRSTSIIKKNYVDPLIPDVKFRVMVPLGTINE</sequence>
<gene>
    <name evidence="1" type="ORF">MNOR_LOCUS38340</name>
</gene>
<evidence type="ECO:0000313" key="2">
    <source>
        <dbReference type="Proteomes" id="UP001497623"/>
    </source>
</evidence>
<evidence type="ECO:0000313" key="1">
    <source>
        <dbReference type="EMBL" id="CAL4210630.1"/>
    </source>
</evidence>
<keyword evidence="2" id="KW-1185">Reference proteome</keyword>
<reference evidence="1 2" key="1">
    <citation type="submission" date="2024-05" db="EMBL/GenBank/DDBJ databases">
        <authorList>
            <person name="Wallberg A."/>
        </authorList>
    </citation>
    <scope>NUCLEOTIDE SEQUENCE [LARGE SCALE GENOMIC DNA]</scope>
</reference>